<organism evidence="4 5">
    <name type="scientific">Vibrio ezurae NBRC 102218</name>
    <dbReference type="NCBI Taxonomy" id="1219080"/>
    <lineage>
        <taxon>Bacteria</taxon>
        <taxon>Pseudomonadati</taxon>
        <taxon>Pseudomonadota</taxon>
        <taxon>Gammaproteobacteria</taxon>
        <taxon>Vibrionales</taxon>
        <taxon>Vibrionaceae</taxon>
        <taxon>Vibrio</taxon>
    </lineage>
</organism>
<feature type="binding site" evidence="2">
    <location>
        <position position="71"/>
    </location>
    <ligand>
        <name>Cu cation</name>
        <dbReference type="ChEBI" id="CHEBI:23378"/>
    </ligand>
</feature>
<dbReference type="EMBL" id="BATM01000019">
    <property type="protein sequence ID" value="GAD79677.1"/>
    <property type="molecule type" value="Genomic_DNA"/>
</dbReference>
<evidence type="ECO:0000313" key="5">
    <source>
        <dbReference type="Proteomes" id="UP000016562"/>
    </source>
</evidence>
<keyword evidence="5" id="KW-1185">Reference proteome</keyword>
<feature type="binding site" evidence="2">
    <location>
        <position position="75"/>
    </location>
    <ligand>
        <name>Cu cation</name>
        <dbReference type="ChEBI" id="CHEBI:23378"/>
    </ligand>
</feature>
<protein>
    <submittedName>
        <fullName evidence="4">Uncharacterized protein</fullName>
    </submittedName>
</protein>
<evidence type="ECO:0000313" key="4">
    <source>
        <dbReference type="EMBL" id="GAD79677.1"/>
    </source>
</evidence>
<dbReference type="InterPro" id="IPR003782">
    <property type="entry name" value="SCO1/SenC"/>
</dbReference>
<dbReference type="Proteomes" id="UP000016562">
    <property type="component" value="Unassembled WGS sequence"/>
</dbReference>
<name>U3B2K0_9VIBR</name>
<feature type="disulfide bond" description="Redox-active" evidence="3">
    <location>
        <begin position="71"/>
        <end position="75"/>
    </location>
</feature>
<evidence type="ECO:0000256" key="3">
    <source>
        <dbReference type="PIRSR" id="PIRSR603782-2"/>
    </source>
</evidence>
<evidence type="ECO:0000256" key="1">
    <source>
        <dbReference type="ARBA" id="ARBA00010996"/>
    </source>
</evidence>
<dbReference type="STRING" id="1219080.VEZ01S_19_00920"/>
<proteinExistence type="inferred from homology"/>
<dbReference type="PANTHER" id="PTHR12151">
    <property type="entry name" value="ELECTRON TRANSPORT PROTIN SCO1/SENC FAMILY MEMBER"/>
    <property type="match status" value="1"/>
</dbReference>
<dbReference type="Gene3D" id="3.40.30.10">
    <property type="entry name" value="Glutaredoxin"/>
    <property type="match status" value="1"/>
</dbReference>
<comment type="similarity">
    <text evidence="1">Belongs to the SCO1/2 family.</text>
</comment>
<dbReference type="SUPFAM" id="SSF52833">
    <property type="entry name" value="Thioredoxin-like"/>
    <property type="match status" value="1"/>
</dbReference>
<keyword evidence="3" id="KW-1015">Disulfide bond</keyword>
<dbReference type="CDD" id="cd02968">
    <property type="entry name" value="SCO"/>
    <property type="match status" value="1"/>
</dbReference>
<sequence length="201" mass="22536">MNRNWLLTLIIAAALGFAVKSYLDAQTQKQARLLSEQTSNPLVTGKENKQTHLFHPTDPRINVIYFGFTRCPDVCPTSLAMLSAALNQVSAQARNKIRPILITLDPERDTGDDVAQYAQYFHKNFEGYRVEPDILDALAQKYGVIHIKTELEGSALEYTVDHSSYFYFLAPDGTEITKVPHTLTPAPLIKVINDITTETQP</sequence>
<feature type="binding site" evidence="2">
    <location>
        <position position="162"/>
    </location>
    <ligand>
        <name>Cu cation</name>
        <dbReference type="ChEBI" id="CHEBI:23378"/>
    </ligand>
</feature>
<keyword evidence="2" id="KW-0186">Copper</keyword>
<dbReference type="Pfam" id="PF02630">
    <property type="entry name" value="SCO1-SenC"/>
    <property type="match status" value="1"/>
</dbReference>
<dbReference type="InterPro" id="IPR036249">
    <property type="entry name" value="Thioredoxin-like_sf"/>
</dbReference>
<keyword evidence="2" id="KW-0479">Metal-binding</keyword>
<accession>U3B2K0</accession>
<dbReference type="PANTHER" id="PTHR12151:SF25">
    <property type="entry name" value="LINALOOL DEHYDRATASE_ISOMERASE DOMAIN-CONTAINING PROTEIN"/>
    <property type="match status" value="1"/>
</dbReference>
<comment type="caution">
    <text evidence="4">The sequence shown here is derived from an EMBL/GenBank/DDBJ whole genome shotgun (WGS) entry which is preliminary data.</text>
</comment>
<dbReference type="AlphaFoldDB" id="U3B2K0"/>
<dbReference type="RefSeq" id="WP_021713386.1">
    <property type="nucleotide sequence ID" value="NZ_BATM01000019.1"/>
</dbReference>
<dbReference type="OrthoDB" id="9790194at2"/>
<gene>
    <name evidence="4" type="ORF">VEZ01S_19_00920</name>
</gene>
<dbReference type="GO" id="GO:0046872">
    <property type="term" value="F:metal ion binding"/>
    <property type="evidence" value="ECO:0007669"/>
    <property type="project" value="UniProtKB-KW"/>
</dbReference>
<reference evidence="4 5" key="1">
    <citation type="submission" date="2013-09" db="EMBL/GenBank/DDBJ databases">
        <title>Whole genome shotgun sequence of Vibrio ezurae NBRC 102218.</title>
        <authorList>
            <person name="Yoshida I."/>
            <person name="Hosoyama A."/>
            <person name="Numata M."/>
            <person name="Hashimoto M."/>
            <person name="Hosoyama Y."/>
            <person name="Tsuchikane K."/>
            <person name="Noguchi M."/>
            <person name="Hirakata S."/>
            <person name="Ichikawa N."/>
            <person name="Ohji S."/>
            <person name="Yamazoe A."/>
            <person name="Fujita N."/>
        </authorList>
    </citation>
    <scope>NUCLEOTIDE SEQUENCE [LARGE SCALE GENOMIC DNA]</scope>
    <source>
        <strain evidence="4 5">NBRC 102218</strain>
    </source>
</reference>
<dbReference type="eggNOG" id="COG1999">
    <property type="taxonomic scope" value="Bacteria"/>
</dbReference>
<evidence type="ECO:0000256" key="2">
    <source>
        <dbReference type="PIRSR" id="PIRSR603782-1"/>
    </source>
</evidence>